<dbReference type="Pfam" id="PF02120">
    <property type="entry name" value="Flg_hook"/>
    <property type="match status" value="1"/>
</dbReference>
<dbReference type="EMBL" id="QFGA01000003">
    <property type="protein sequence ID" value="TEB04938.1"/>
    <property type="molecule type" value="Genomic_DNA"/>
</dbReference>
<dbReference type="Gene3D" id="3.30.750.140">
    <property type="match status" value="1"/>
</dbReference>
<dbReference type="PANTHER" id="PTHR37533">
    <property type="entry name" value="FLAGELLAR HOOK-LENGTH CONTROL PROTEIN"/>
    <property type="match status" value="1"/>
</dbReference>
<keyword evidence="2" id="KW-0969">Cilium</keyword>
<feature type="domain" description="Flagellar hook-length control protein-like C-terminal" evidence="1">
    <location>
        <begin position="330"/>
        <end position="406"/>
    </location>
</feature>
<dbReference type="PANTHER" id="PTHR37533:SF2">
    <property type="entry name" value="FLAGELLAR HOOK-LENGTH CONTROL PROTEIN"/>
    <property type="match status" value="1"/>
</dbReference>
<dbReference type="InterPro" id="IPR052563">
    <property type="entry name" value="FliK"/>
</dbReference>
<dbReference type="AlphaFoldDB" id="A0A4Y7R7K0"/>
<organism evidence="2 3">
    <name type="scientific">Pelotomaculum schinkii</name>
    <dbReference type="NCBI Taxonomy" id="78350"/>
    <lineage>
        <taxon>Bacteria</taxon>
        <taxon>Bacillati</taxon>
        <taxon>Bacillota</taxon>
        <taxon>Clostridia</taxon>
        <taxon>Eubacteriales</taxon>
        <taxon>Desulfotomaculaceae</taxon>
        <taxon>Pelotomaculum</taxon>
    </lineage>
</organism>
<sequence>MLTAAINDTVLSQSNGGKFVNTKLNTGEFDLVMALMQLLLMPGPSVRLQTQNESGERRVSATGPAGLDLVAPLVPEEPQKDGAELTQVVCLPGWHPPAGATVDNAGVAVQQLPQGAALSYGMQATPTAMTGQNQETVPNEAVAITGKPLQQLSITVPEQGPIILQKTGLPQAVENGVKQGSNPACEQNETAVKPAGGEIKEAVLDPQAVSRVSLVGNMFQAKQTENNHASENRVQKALVVDETVQLVGKESGANQKNAALLKTYGSEQIEPFKSGSGPEFVGAIENSLQPNTAPAGTILSTANLAESTERIPLPDLQERLAQEIKNALSTAKGEVQRQVQLKLEPEHLGQLTIKLFFNKDALSAHFYTENNYVREILEGSLHHLRDSLSQHDLRLNEAIVFAGDDGRGGGMGRSFEGRNGPAWSYRGSNDRTYADTQVEPANTLTATTGSLLVNYLI</sequence>
<keyword evidence="2" id="KW-0282">Flagellum</keyword>
<dbReference type="Proteomes" id="UP000298324">
    <property type="component" value="Unassembled WGS sequence"/>
</dbReference>
<evidence type="ECO:0000313" key="2">
    <source>
        <dbReference type="EMBL" id="TEB04938.1"/>
    </source>
</evidence>
<dbReference type="InterPro" id="IPR021136">
    <property type="entry name" value="Flagellar_hook_control-like_C"/>
</dbReference>
<comment type="caution">
    <text evidence="2">The sequence shown here is derived from an EMBL/GenBank/DDBJ whole genome shotgun (WGS) entry which is preliminary data.</text>
</comment>
<keyword evidence="2" id="KW-0966">Cell projection</keyword>
<accession>A0A4Y7R7K0</accession>
<keyword evidence="3" id="KW-1185">Reference proteome</keyword>
<proteinExistence type="predicted"/>
<protein>
    <submittedName>
        <fullName evidence="2">Flagellar hook-length control protein FliK</fullName>
    </submittedName>
</protein>
<reference evidence="2 3" key="1">
    <citation type="journal article" date="2018" name="Environ. Microbiol.">
        <title>Novel energy conservation strategies and behaviour of Pelotomaculum schinkii driving syntrophic propionate catabolism.</title>
        <authorList>
            <person name="Hidalgo-Ahumada C.A.P."/>
            <person name="Nobu M.K."/>
            <person name="Narihiro T."/>
            <person name="Tamaki H."/>
            <person name="Liu W.T."/>
            <person name="Kamagata Y."/>
            <person name="Stams A.J.M."/>
            <person name="Imachi H."/>
            <person name="Sousa D.Z."/>
        </authorList>
    </citation>
    <scope>NUCLEOTIDE SEQUENCE [LARGE SCALE GENOMIC DNA]</scope>
    <source>
        <strain evidence="2 3">HH</strain>
    </source>
</reference>
<name>A0A4Y7R7K0_9FIRM</name>
<dbReference type="InterPro" id="IPR038610">
    <property type="entry name" value="FliK-like_C_sf"/>
</dbReference>
<evidence type="ECO:0000259" key="1">
    <source>
        <dbReference type="Pfam" id="PF02120"/>
    </source>
</evidence>
<gene>
    <name evidence="2" type="ORF">Psch_03701</name>
</gene>
<dbReference type="CDD" id="cd17470">
    <property type="entry name" value="T3SS_Flik_C"/>
    <property type="match status" value="1"/>
</dbReference>
<dbReference type="RefSeq" id="WP_190259224.1">
    <property type="nucleotide sequence ID" value="NZ_QFGA01000003.1"/>
</dbReference>
<evidence type="ECO:0000313" key="3">
    <source>
        <dbReference type="Proteomes" id="UP000298324"/>
    </source>
</evidence>